<reference evidence="10" key="1">
    <citation type="submission" date="2020-12" db="EMBL/GenBank/DDBJ databases">
        <authorList>
            <person name="Iha C."/>
        </authorList>
    </citation>
    <scope>NUCLEOTIDE SEQUENCE</scope>
</reference>
<evidence type="ECO:0000256" key="6">
    <source>
        <dbReference type="ARBA" id="ARBA00022825"/>
    </source>
</evidence>
<keyword evidence="11" id="KW-1185">Reference proteome</keyword>
<dbReference type="EMBL" id="CAJHUC010001424">
    <property type="protein sequence ID" value="CAD7701077.1"/>
    <property type="molecule type" value="Genomic_DNA"/>
</dbReference>
<feature type="domain" description="Peptidase S1" evidence="9">
    <location>
        <begin position="183"/>
        <end position="269"/>
    </location>
</feature>
<dbReference type="GO" id="GO:0006508">
    <property type="term" value="P:proteolysis"/>
    <property type="evidence" value="ECO:0007669"/>
    <property type="project" value="UniProtKB-KW"/>
</dbReference>
<feature type="region of interest" description="Disordered" evidence="8">
    <location>
        <begin position="1"/>
        <end position="26"/>
    </location>
</feature>
<evidence type="ECO:0000256" key="3">
    <source>
        <dbReference type="ARBA" id="ARBA00022670"/>
    </source>
</evidence>
<protein>
    <recommendedName>
        <fullName evidence="7">Serine protease</fullName>
        <ecNumber evidence="7">3.4.21.-</ecNumber>
    </recommendedName>
</protein>
<dbReference type="Pfam" id="PF00089">
    <property type="entry name" value="Trypsin"/>
    <property type="match status" value="1"/>
</dbReference>
<accession>A0A8S1J0T4</accession>
<evidence type="ECO:0000256" key="2">
    <source>
        <dbReference type="ARBA" id="ARBA00008764"/>
    </source>
</evidence>
<feature type="region of interest" description="Disordered" evidence="8">
    <location>
        <begin position="61"/>
        <end position="88"/>
    </location>
</feature>
<keyword evidence="5 7" id="KW-0378">Hydrolase</keyword>
<dbReference type="OrthoDB" id="543966at2759"/>
<dbReference type="InterPro" id="IPR043504">
    <property type="entry name" value="Peptidase_S1_PA_chymotrypsin"/>
</dbReference>
<keyword evidence="4" id="KW-0732">Signal</keyword>
<name>A0A8S1J0T4_9CHLO</name>
<evidence type="ECO:0000256" key="7">
    <source>
        <dbReference type="RuleBase" id="RU004296"/>
    </source>
</evidence>
<dbReference type="InterPro" id="IPR009003">
    <property type="entry name" value="Peptidase_S1_PA"/>
</dbReference>
<comment type="similarity">
    <text evidence="1">Belongs to the peptidase S1 family.</text>
</comment>
<sequence>MAARGYECGAGSKAGGERSSWPMGGGEEMRDAWLARAGALRDEAGGSAVTILADGTMCVRRGRGAPEAGTARSGAGRKGDRRKSAPKDWALRRRLAASRGPGGLLGFDADPGVGEVDAADGVVDPVSAVNGGDGLVNGVGRRRVMQGGGAFGEEPGLPATSRGRVRVPADSSVEEPFAWIGQVGRFCSGALVGPCHYLTAGHCVWDPDGLQVSSGANFNPGRNGEEQRQPLGQFQALQIYPSIKWTLFNNYTSDVAIVHVQGTPGEDAKFFGFGADGLPSDLQLNSAGYPGDEGEGEMWFDFCDAVSGGGFVNHTCEIASGSSGSAMWTYSPDGGERNIVAVVSAILSGLSEGRIARKPVSIYLEGSLLRDMKAVIEDMECVTP</sequence>
<evidence type="ECO:0000313" key="10">
    <source>
        <dbReference type="EMBL" id="CAD7701077.1"/>
    </source>
</evidence>
<evidence type="ECO:0000256" key="5">
    <source>
        <dbReference type="ARBA" id="ARBA00022801"/>
    </source>
</evidence>
<dbReference type="PANTHER" id="PTHR15462:SF8">
    <property type="entry name" value="SERINE PROTEASE"/>
    <property type="match status" value="1"/>
</dbReference>
<keyword evidence="6 7" id="KW-0720">Serine protease</keyword>
<dbReference type="PRINTS" id="PR00839">
    <property type="entry name" value="V8PROTEASE"/>
</dbReference>
<comment type="similarity">
    <text evidence="2 7">Belongs to the peptidase S1B family.</text>
</comment>
<gene>
    <name evidence="10" type="ORF">OSTQU699_LOCUS6436</name>
</gene>
<dbReference type="PROSITE" id="PS00134">
    <property type="entry name" value="TRYPSIN_HIS"/>
    <property type="match status" value="1"/>
</dbReference>
<evidence type="ECO:0000313" key="11">
    <source>
        <dbReference type="Proteomes" id="UP000708148"/>
    </source>
</evidence>
<dbReference type="Gene3D" id="2.40.10.10">
    <property type="entry name" value="Trypsin-like serine proteases"/>
    <property type="match status" value="2"/>
</dbReference>
<evidence type="ECO:0000256" key="1">
    <source>
        <dbReference type="ARBA" id="ARBA00007664"/>
    </source>
</evidence>
<dbReference type="AlphaFoldDB" id="A0A8S1J0T4"/>
<dbReference type="InterPro" id="IPR018114">
    <property type="entry name" value="TRYPSIN_HIS"/>
</dbReference>
<dbReference type="InterPro" id="IPR050966">
    <property type="entry name" value="Glutamyl_endopeptidase"/>
</dbReference>
<dbReference type="Proteomes" id="UP000708148">
    <property type="component" value="Unassembled WGS sequence"/>
</dbReference>
<evidence type="ECO:0000256" key="4">
    <source>
        <dbReference type="ARBA" id="ARBA00022729"/>
    </source>
</evidence>
<keyword evidence="3 7" id="KW-0645">Protease</keyword>
<dbReference type="SUPFAM" id="SSF50494">
    <property type="entry name" value="Trypsin-like serine proteases"/>
    <property type="match status" value="1"/>
</dbReference>
<evidence type="ECO:0000256" key="8">
    <source>
        <dbReference type="SAM" id="MobiDB-lite"/>
    </source>
</evidence>
<organism evidence="10 11">
    <name type="scientific">Ostreobium quekettii</name>
    <dbReference type="NCBI Taxonomy" id="121088"/>
    <lineage>
        <taxon>Eukaryota</taxon>
        <taxon>Viridiplantae</taxon>
        <taxon>Chlorophyta</taxon>
        <taxon>core chlorophytes</taxon>
        <taxon>Ulvophyceae</taxon>
        <taxon>TCBD clade</taxon>
        <taxon>Bryopsidales</taxon>
        <taxon>Ostreobineae</taxon>
        <taxon>Ostreobiaceae</taxon>
        <taxon>Ostreobium</taxon>
    </lineage>
</organism>
<dbReference type="GO" id="GO:0004252">
    <property type="term" value="F:serine-type endopeptidase activity"/>
    <property type="evidence" value="ECO:0007669"/>
    <property type="project" value="InterPro"/>
</dbReference>
<comment type="caution">
    <text evidence="10">The sequence shown here is derived from an EMBL/GenBank/DDBJ whole genome shotgun (WGS) entry which is preliminary data.</text>
</comment>
<evidence type="ECO:0000259" key="9">
    <source>
        <dbReference type="Pfam" id="PF00089"/>
    </source>
</evidence>
<dbReference type="InterPro" id="IPR001254">
    <property type="entry name" value="Trypsin_dom"/>
</dbReference>
<proteinExistence type="inferred from homology"/>
<dbReference type="EC" id="3.4.21.-" evidence="7"/>
<dbReference type="InterPro" id="IPR008256">
    <property type="entry name" value="Peptidase_S1B"/>
</dbReference>
<dbReference type="PANTHER" id="PTHR15462">
    <property type="entry name" value="SERINE PROTEASE"/>
    <property type="match status" value="1"/>
</dbReference>